<evidence type="ECO:0000313" key="8">
    <source>
        <dbReference type="EMBL" id="KJH81814.1"/>
    </source>
</evidence>
<feature type="transmembrane region" description="Helical" evidence="7">
    <location>
        <begin position="7"/>
        <end position="24"/>
    </location>
</feature>
<proteinExistence type="inferred from homology"/>
<dbReference type="InterPro" id="IPR032808">
    <property type="entry name" value="DoxX"/>
</dbReference>
<evidence type="ECO:0000256" key="3">
    <source>
        <dbReference type="ARBA" id="ARBA00022475"/>
    </source>
</evidence>
<dbReference type="InterPro" id="IPR051907">
    <property type="entry name" value="DoxX-like_oxidoreductase"/>
</dbReference>
<gene>
    <name evidence="8" type="ORF">UF78_11600</name>
</gene>
<dbReference type="GO" id="GO:0005886">
    <property type="term" value="C:plasma membrane"/>
    <property type="evidence" value="ECO:0007669"/>
    <property type="project" value="UniProtKB-SubCell"/>
</dbReference>
<keyword evidence="3" id="KW-1003">Cell membrane</keyword>
<dbReference type="OrthoDB" id="280866at2"/>
<protein>
    <submittedName>
        <fullName evidence="8">GntR family transcriptional regulator</fullName>
    </submittedName>
</protein>
<dbReference type="AlphaFoldDB" id="A0A0D9AMB5"/>
<feature type="transmembrane region" description="Helical" evidence="7">
    <location>
        <begin position="59"/>
        <end position="85"/>
    </location>
</feature>
<evidence type="ECO:0000313" key="9">
    <source>
        <dbReference type="Proteomes" id="UP000032487"/>
    </source>
</evidence>
<accession>A0A0D9AMB5</accession>
<keyword evidence="6 7" id="KW-0472">Membrane</keyword>
<dbReference type="Proteomes" id="UP000032487">
    <property type="component" value="Unassembled WGS sequence"/>
</dbReference>
<reference evidence="8 9" key="1">
    <citation type="submission" date="2015-02" db="EMBL/GenBank/DDBJ databases">
        <title>Draft genome sequence of Pseudomonas stutzeri NT0128 isolated from wheat (Triticum turgidum) rhizosphere.</title>
        <authorList>
            <person name="Tovi N."/>
            <person name="Frenk S."/>
            <person name="Hadar Y."/>
            <person name="Minz D."/>
        </authorList>
    </citation>
    <scope>NUCLEOTIDE SEQUENCE [LARGE SCALE GENOMIC DNA]</scope>
    <source>
        <strain evidence="8 9">NT0128</strain>
    </source>
</reference>
<dbReference type="EMBL" id="JYHV01000019">
    <property type="protein sequence ID" value="KJH81814.1"/>
    <property type="molecule type" value="Genomic_DNA"/>
</dbReference>
<name>A0A0D9AMB5_STUST</name>
<dbReference type="RefSeq" id="WP_045162378.1">
    <property type="nucleotide sequence ID" value="NZ_JYHV01000019.1"/>
</dbReference>
<dbReference type="PANTHER" id="PTHR33452">
    <property type="entry name" value="OXIDOREDUCTASE CATD-RELATED"/>
    <property type="match status" value="1"/>
</dbReference>
<organism evidence="8 9">
    <name type="scientific">Stutzerimonas stutzeri</name>
    <name type="common">Pseudomonas stutzeri</name>
    <dbReference type="NCBI Taxonomy" id="316"/>
    <lineage>
        <taxon>Bacteria</taxon>
        <taxon>Pseudomonadati</taxon>
        <taxon>Pseudomonadota</taxon>
        <taxon>Gammaproteobacteria</taxon>
        <taxon>Pseudomonadales</taxon>
        <taxon>Pseudomonadaceae</taxon>
        <taxon>Stutzerimonas</taxon>
    </lineage>
</organism>
<dbReference type="PATRIC" id="fig|316.101.peg.3649"/>
<evidence type="ECO:0000256" key="5">
    <source>
        <dbReference type="ARBA" id="ARBA00022989"/>
    </source>
</evidence>
<evidence type="ECO:0000256" key="6">
    <source>
        <dbReference type="ARBA" id="ARBA00023136"/>
    </source>
</evidence>
<comment type="caution">
    <text evidence="8">The sequence shown here is derived from an EMBL/GenBank/DDBJ whole genome shotgun (WGS) entry which is preliminary data.</text>
</comment>
<evidence type="ECO:0000256" key="4">
    <source>
        <dbReference type="ARBA" id="ARBA00022692"/>
    </source>
</evidence>
<evidence type="ECO:0000256" key="2">
    <source>
        <dbReference type="ARBA" id="ARBA00006679"/>
    </source>
</evidence>
<evidence type="ECO:0000256" key="7">
    <source>
        <dbReference type="SAM" id="Phobius"/>
    </source>
</evidence>
<evidence type="ECO:0000256" key="1">
    <source>
        <dbReference type="ARBA" id="ARBA00004651"/>
    </source>
</evidence>
<dbReference type="PANTHER" id="PTHR33452:SF1">
    <property type="entry name" value="INNER MEMBRANE PROTEIN YPHA-RELATED"/>
    <property type="match status" value="1"/>
</dbReference>
<feature type="transmembrane region" description="Helical" evidence="7">
    <location>
        <begin position="105"/>
        <end position="124"/>
    </location>
</feature>
<dbReference type="Pfam" id="PF07681">
    <property type="entry name" value="DoxX"/>
    <property type="match status" value="1"/>
</dbReference>
<sequence length="132" mass="13545">MTDDIGKLLLRVSVGVLILLHGIAKLQSGVGGIAGMLSGHGLPAFLAYGVYLGELVGPVLVIIGLFTRVGALLMVGNMLVAFALAHMGELFSLGQMGGWALELQGMFLFGSIAVALLGAGRYSVGGTNGRFN</sequence>
<keyword evidence="4 7" id="KW-0812">Transmembrane</keyword>
<comment type="subcellular location">
    <subcellularLocation>
        <location evidence="1">Cell membrane</location>
        <topology evidence="1">Multi-pass membrane protein</topology>
    </subcellularLocation>
</comment>
<comment type="similarity">
    <text evidence="2">Belongs to the DoxX family.</text>
</comment>
<keyword evidence="5 7" id="KW-1133">Transmembrane helix</keyword>